<dbReference type="Gene3D" id="2.30.29.30">
    <property type="entry name" value="Pleckstrin-homology domain (PH domain)/Phosphotyrosine-binding domain (PTB)"/>
    <property type="match status" value="1"/>
</dbReference>
<evidence type="ECO:0000256" key="12">
    <source>
        <dbReference type="ARBA" id="ARBA00023136"/>
    </source>
</evidence>
<comment type="function">
    <text evidence="16">Adapter protein that binds to and probably organizes the subcellular localization of a variety of membrane proteins. May link various receptors to the actin cytoskeleton and the dystrophin glycoprotein complex. May play a role in the regulation of secretory granules via its interaction with PTPRN.</text>
</comment>
<dbReference type="CDD" id="cd06801">
    <property type="entry name" value="PDZ_syntrophin-like"/>
    <property type="match status" value="1"/>
</dbReference>
<evidence type="ECO:0000256" key="19">
    <source>
        <dbReference type="ARBA" id="ARBA00077381"/>
    </source>
</evidence>
<dbReference type="Pfam" id="PF00595">
    <property type="entry name" value="PDZ"/>
    <property type="match status" value="1"/>
</dbReference>
<dbReference type="AlphaFoldDB" id="A0A8C3GIC0"/>
<feature type="region of interest" description="Disordered" evidence="21">
    <location>
        <begin position="256"/>
        <end position="280"/>
    </location>
</feature>
<evidence type="ECO:0000256" key="17">
    <source>
        <dbReference type="ARBA" id="ARBA00073581"/>
    </source>
</evidence>
<evidence type="ECO:0000256" key="11">
    <source>
        <dbReference type="ARBA" id="ARBA00022949"/>
    </source>
</evidence>
<keyword evidence="6" id="KW-0597">Phosphoprotein</keyword>
<dbReference type="Pfam" id="PF00169">
    <property type="entry name" value="PH"/>
    <property type="match status" value="1"/>
</dbReference>
<feature type="region of interest" description="Disordered" evidence="21">
    <location>
        <begin position="1"/>
        <end position="60"/>
    </location>
</feature>
<dbReference type="SUPFAM" id="SSF50729">
    <property type="entry name" value="PH domain-like"/>
    <property type="match status" value="1"/>
</dbReference>
<dbReference type="GO" id="GO:0016010">
    <property type="term" value="C:dystrophin-associated glycoprotein complex"/>
    <property type="evidence" value="ECO:0007669"/>
    <property type="project" value="TreeGrafter"/>
</dbReference>
<feature type="domain" description="PDZ" evidence="23">
    <location>
        <begin position="156"/>
        <end position="239"/>
    </location>
</feature>
<dbReference type="SMART" id="SM00233">
    <property type="entry name" value="PH"/>
    <property type="match status" value="2"/>
</dbReference>
<evidence type="ECO:0000256" key="14">
    <source>
        <dbReference type="ARBA" id="ARBA00023212"/>
    </source>
</evidence>
<dbReference type="GO" id="GO:0030658">
    <property type="term" value="C:transport vesicle membrane"/>
    <property type="evidence" value="ECO:0007669"/>
    <property type="project" value="UniProtKB-SubCell"/>
</dbReference>
<dbReference type="InterPro" id="IPR055108">
    <property type="entry name" value="Syntrophin_4th"/>
</dbReference>
<comment type="similarity">
    <text evidence="4">Belongs to the syntrophin family.</text>
</comment>
<evidence type="ECO:0000259" key="23">
    <source>
        <dbReference type="PROSITE" id="PS50106"/>
    </source>
</evidence>
<keyword evidence="11" id="KW-0965">Cell junction</keyword>
<dbReference type="InterPro" id="IPR001478">
    <property type="entry name" value="PDZ"/>
</dbReference>
<sequence length="615" mass="65312">MCIRDGVRAVPGRVRGGGGGAGAARPPSSPLNPAPSRSPPIRAAPRPPAPPPLSPRPNGAAPCGRGACPLPARPVPPPCPAPGGMAVWTRAAKAGLLELLLRERWVRVAAELSGEALSLTAEPPEPPAEQLNGLPNGGGGGAAEPAAGSGGGGVRRVRVVKAEAGGLGISIKGGRENRMPVLISRIFPGLAAERSGELRLGDAILAVNGVDLRDATHDQAVQALKRAGREVVLEVKFMREVTPYIKKPSLVSDLPWEGAAPQSPSLSGSEDSGSPKHHGARDRKVIPLKMCFAARNLSMPDLENRLIELHSPDSRNTLILRCKDTATAHSWFTALHANITALLPQVLAELNATLGGGAGGREVKHIAWLAEQVRGRLGHTVPGVGTVRRCPHSPYKAGGCGCPSPRPRLHQARLDGGRQQWRPVLMAVTEKDLLLYDAMPWTRDAWASPCHSYPLVATRLVHSGSGRRSPSLGSDLTFATRTGSRQGIEMHVFRVETHRDLSCWTRVLVQGCHAAAELIKEVSVGCTLGGQEVKLCIHYEGGFTVCREEGGGSVLFRYPYEKLKMSADDGIRTLYLDFGGPEGELALDLHSCPKPIVFILHTFLSAKVTRMGLLV</sequence>
<evidence type="ECO:0000256" key="16">
    <source>
        <dbReference type="ARBA" id="ARBA00054805"/>
    </source>
</evidence>
<dbReference type="GO" id="GO:0005198">
    <property type="term" value="F:structural molecule activity"/>
    <property type="evidence" value="ECO:0007669"/>
    <property type="project" value="InterPro"/>
</dbReference>
<keyword evidence="14" id="KW-0206">Cytoskeleton</keyword>
<feature type="compositionally biased region" description="Pro residues" evidence="21">
    <location>
        <begin position="45"/>
        <end position="55"/>
    </location>
</feature>
<dbReference type="SUPFAM" id="SSF50156">
    <property type="entry name" value="PDZ domain-like"/>
    <property type="match status" value="1"/>
</dbReference>
<dbReference type="Ensembl" id="ENSCMMT00000012752.1">
    <property type="protein sequence ID" value="ENSCMMP00000011591.1"/>
    <property type="gene ID" value="ENSCMMG00000007307.1"/>
</dbReference>
<dbReference type="Gene3D" id="2.30.42.10">
    <property type="match status" value="1"/>
</dbReference>
<keyword evidence="8" id="KW-0677">Repeat</keyword>
<dbReference type="SMART" id="SM00228">
    <property type="entry name" value="PDZ"/>
    <property type="match status" value="1"/>
</dbReference>
<evidence type="ECO:0000256" key="3">
    <source>
        <dbReference type="ARBA" id="ARBA00004282"/>
    </source>
</evidence>
<evidence type="ECO:0000256" key="6">
    <source>
        <dbReference type="ARBA" id="ARBA00022553"/>
    </source>
</evidence>
<keyword evidence="7" id="KW-0493">Microtubule</keyword>
<feature type="compositionally biased region" description="Gly residues" evidence="21">
    <location>
        <begin position="135"/>
        <end position="154"/>
    </location>
</feature>
<keyword evidence="9" id="KW-0106">Calcium</keyword>
<dbReference type="Pfam" id="PF18012">
    <property type="entry name" value="PH_17"/>
    <property type="match status" value="1"/>
</dbReference>
<dbReference type="InterPro" id="IPR036034">
    <property type="entry name" value="PDZ_sf"/>
</dbReference>
<dbReference type="PROSITE" id="PS50106">
    <property type="entry name" value="PDZ"/>
    <property type="match status" value="1"/>
</dbReference>
<dbReference type="FunFam" id="2.30.42.10:FF:000052">
    <property type="entry name" value="Syntrophin beta 1"/>
    <property type="match status" value="1"/>
</dbReference>
<name>A0A8C3GIC0_CAIMO</name>
<protein>
    <recommendedName>
        <fullName evidence="17">Beta-2-syntrophin</fullName>
    </recommendedName>
    <alternativeName>
        <fullName evidence="20">59 kDa dystrophin-associated protein A1 basic component 2</fullName>
    </alternativeName>
    <alternativeName>
        <fullName evidence="18">Syntrophin-3</fullName>
    </alternativeName>
    <alternativeName>
        <fullName evidence="19">Syntrophin-like</fullName>
    </alternativeName>
</protein>
<keyword evidence="25" id="KW-1185">Reference proteome</keyword>
<dbReference type="InterPro" id="IPR041428">
    <property type="entry name" value="PHsplit_syntrophin"/>
</dbReference>
<keyword evidence="5" id="KW-0963">Cytoplasm</keyword>
<dbReference type="InterPro" id="IPR011993">
    <property type="entry name" value="PH-like_dom_sf"/>
</dbReference>
<evidence type="ECO:0000256" key="10">
    <source>
        <dbReference type="ARBA" id="ARBA00022860"/>
    </source>
</evidence>
<dbReference type="InterPro" id="IPR015482">
    <property type="entry name" value="Syntrophin"/>
</dbReference>
<keyword evidence="10" id="KW-0112">Calmodulin-binding</keyword>
<dbReference type="GO" id="GO:0005874">
    <property type="term" value="C:microtubule"/>
    <property type="evidence" value="ECO:0007669"/>
    <property type="project" value="UniProtKB-KW"/>
</dbReference>
<accession>A0A8C3GIC0</accession>
<evidence type="ECO:0000256" key="8">
    <source>
        <dbReference type="ARBA" id="ARBA00022737"/>
    </source>
</evidence>
<dbReference type="GO" id="GO:0005516">
    <property type="term" value="F:calmodulin binding"/>
    <property type="evidence" value="ECO:0007669"/>
    <property type="project" value="UniProtKB-KW"/>
</dbReference>
<dbReference type="PANTHER" id="PTHR10554">
    <property type="entry name" value="SYNTROPHIN"/>
    <property type="match status" value="1"/>
</dbReference>
<evidence type="ECO:0000256" key="4">
    <source>
        <dbReference type="ARBA" id="ARBA00010798"/>
    </source>
</evidence>
<organism evidence="24 25">
    <name type="scientific">Cairina moschata</name>
    <name type="common">Muscovy duck</name>
    <dbReference type="NCBI Taxonomy" id="8855"/>
    <lineage>
        <taxon>Eukaryota</taxon>
        <taxon>Metazoa</taxon>
        <taxon>Chordata</taxon>
        <taxon>Craniata</taxon>
        <taxon>Vertebrata</taxon>
        <taxon>Euteleostomi</taxon>
        <taxon>Archelosauria</taxon>
        <taxon>Archosauria</taxon>
        <taxon>Dinosauria</taxon>
        <taxon>Saurischia</taxon>
        <taxon>Theropoda</taxon>
        <taxon>Coelurosauria</taxon>
        <taxon>Aves</taxon>
        <taxon>Neognathae</taxon>
        <taxon>Galloanserae</taxon>
        <taxon>Anseriformes</taxon>
        <taxon>Anatidae</taxon>
        <taxon>Anatinae</taxon>
        <taxon>Cairina</taxon>
    </lineage>
</organism>
<dbReference type="Proteomes" id="UP000694556">
    <property type="component" value="Unassembled WGS sequence"/>
</dbReference>
<feature type="compositionally biased region" description="Low complexity" evidence="21">
    <location>
        <begin position="263"/>
        <end position="272"/>
    </location>
</feature>
<dbReference type="GO" id="GO:0003779">
    <property type="term" value="F:actin binding"/>
    <property type="evidence" value="ECO:0007669"/>
    <property type="project" value="UniProtKB-KW"/>
</dbReference>
<reference evidence="24" key="2">
    <citation type="submission" date="2025-09" db="UniProtKB">
        <authorList>
            <consortium name="Ensembl"/>
        </authorList>
    </citation>
    <scope>IDENTIFICATION</scope>
</reference>
<evidence type="ECO:0000256" key="21">
    <source>
        <dbReference type="SAM" id="MobiDB-lite"/>
    </source>
</evidence>
<dbReference type="CDD" id="cd01258">
    <property type="entry name" value="PHsplit_syntrophin"/>
    <property type="match status" value="1"/>
</dbReference>
<evidence type="ECO:0000256" key="15">
    <source>
        <dbReference type="ARBA" id="ARBA00023329"/>
    </source>
</evidence>
<evidence type="ECO:0000256" key="7">
    <source>
        <dbReference type="ARBA" id="ARBA00022701"/>
    </source>
</evidence>
<evidence type="ECO:0000256" key="20">
    <source>
        <dbReference type="ARBA" id="ARBA00079274"/>
    </source>
</evidence>
<evidence type="ECO:0000313" key="25">
    <source>
        <dbReference type="Proteomes" id="UP000694556"/>
    </source>
</evidence>
<dbReference type="Pfam" id="PF23012">
    <property type="entry name" value="Syntrophin_4th"/>
    <property type="match status" value="1"/>
</dbReference>
<dbReference type="PANTHER" id="PTHR10554:SF8">
    <property type="entry name" value="BETA-2-SYNTROPHIN"/>
    <property type="match status" value="1"/>
</dbReference>
<dbReference type="PROSITE" id="PS50003">
    <property type="entry name" value="PH_DOMAIN"/>
    <property type="match status" value="1"/>
</dbReference>
<proteinExistence type="inferred from homology"/>
<evidence type="ECO:0000256" key="1">
    <source>
        <dbReference type="ARBA" id="ARBA00004245"/>
    </source>
</evidence>
<evidence type="ECO:0000259" key="22">
    <source>
        <dbReference type="PROSITE" id="PS50003"/>
    </source>
</evidence>
<dbReference type="GO" id="GO:0070161">
    <property type="term" value="C:anchoring junction"/>
    <property type="evidence" value="ECO:0007669"/>
    <property type="project" value="UniProtKB-SubCell"/>
</dbReference>
<comment type="subcellular location">
    <subcellularLocation>
        <location evidence="3">Cell junction</location>
    </subcellularLocation>
    <subcellularLocation>
        <location evidence="1">Cytoplasm</location>
        <location evidence="1">Cytoskeleton</location>
    </subcellularLocation>
    <subcellularLocation>
        <location evidence="2">Cytoplasmic vesicle</location>
        <location evidence="2">Secretory vesicle membrane</location>
        <topology evidence="2">Peripheral membrane protein</topology>
    </subcellularLocation>
</comment>
<dbReference type="GO" id="GO:0045202">
    <property type="term" value="C:synapse"/>
    <property type="evidence" value="ECO:0007669"/>
    <property type="project" value="TreeGrafter"/>
</dbReference>
<evidence type="ECO:0000256" key="13">
    <source>
        <dbReference type="ARBA" id="ARBA00023203"/>
    </source>
</evidence>
<keyword evidence="15" id="KW-0968">Cytoplasmic vesicle</keyword>
<feature type="compositionally biased region" description="Pro residues" evidence="21">
    <location>
        <begin position="27"/>
        <end position="38"/>
    </location>
</feature>
<evidence type="ECO:0000256" key="2">
    <source>
        <dbReference type="ARBA" id="ARBA00004268"/>
    </source>
</evidence>
<evidence type="ECO:0000256" key="5">
    <source>
        <dbReference type="ARBA" id="ARBA00022490"/>
    </source>
</evidence>
<reference evidence="24" key="1">
    <citation type="submission" date="2025-08" db="UniProtKB">
        <authorList>
            <consortium name="Ensembl"/>
        </authorList>
    </citation>
    <scope>IDENTIFICATION</scope>
</reference>
<feature type="region of interest" description="Disordered" evidence="21">
    <location>
        <begin position="119"/>
        <end position="154"/>
    </location>
</feature>
<feature type="domain" description="PH" evidence="22">
    <location>
        <begin position="418"/>
        <end position="513"/>
    </location>
</feature>
<evidence type="ECO:0000256" key="18">
    <source>
        <dbReference type="ARBA" id="ARBA00075427"/>
    </source>
</evidence>
<evidence type="ECO:0000256" key="9">
    <source>
        <dbReference type="ARBA" id="ARBA00022837"/>
    </source>
</evidence>
<keyword evidence="12" id="KW-0472">Membrane</keyword>
<dbReference type="InterPro" id="IPR001849">
    <property type="entry name" value="PH_domain"/>
</dbReference>
<dbReference type="FunFam" id="2.30.29.30:FF:000251">
    <property type="entry name" value="Syntrophin beta 2"/>
    <property type="match status" value="1"/>
</dbReference>
<keyword evidence="13" id="KW-0009">Actin-binding</keyword>
<evidence type="ECO:0000313" key="24">
    <source>
        <dbReference type="Ensembl" id="ENSCMMP00000011591.1"/>
    </source>
</evidence>